<proteinExistence type="predicted"/>
<dbReference type="AlphaFoldDB" id="A0A7C0U5R7"/>
<organism evidence="2">
    <name type="scientific">Thermosulfidibacter takaii</name>
    <dbReference type="NCBI Taxonomy" id="412593"/>
    <lineage>
        <taxon>Bacteria</taxon>
        <taxon>Pseudomonadati</taxon>
        <taxon>Thermosulfidibacterota</taxon>
        <taxon>Thermosulfidibacteria</taxon>
        <taxon>Thermosulfidibacterales</taxon>
        <taxon>Thermosulfidibacteraceae</taxon>
    </lineage>
</organism>
<feature type="domain" description="FAD dependent oxidoreductase" evidence="1">
    <location>
        <begin position="5"/>
        <end position="186"/>
    </location>
</feature>
<dbReference type="EMBL" id="DQWS01000069">
    <property type="protein sequence ID" value="HDD52788.1"/>
    <property type="molecule type" value="Genomic_DNA"/>
</dbReference>
<dbReference type="Proteomes" id="UP000885690">
    <property type="component" value="Unassembled WGS sequence"/>
</dbReference>
<evidence type="ECO:0000313" key="2">
    <source>
        <dbReference type="EMBL" id="HDD52788.1"/>
    </source>
</evidence>
<dbReference type="Pfam" id="PF01266">
    <property type="entry name" value="DAO"/>
    <property type="match status" value="1"/>
</dbReference>
<dbReference type="PANTHER" id="PTHR42685">
    <property type="entry name" value="GERANYLGERANYL DIPHOSPHATE REDUCTASE"/>
    <property type="match status" value="1"/>
</dbReference>
<evidence type="ECO:0000259" key="1">
    <source>
        <dbReference type="Pfam" id="PF01266"/>
    </source>
</evidence>
<dbReference type="SUPFAM" id="SSF51905">
    <property type="entry name" value="FAD/NAD(P)-binding domain"/>
    <property type="match status" value="1"/>
</dbReference>
<name>A0A7C0U5R7_9BACT</name>
<sequence>TTREPMAYVVDRVEFDRAMLRRALGRGVEFFNLSRVVGVEKKPRGIEVVCRDGARGDVKTYQASLVVFATGYNPGLLTTLGLPDYPGAMVGIQTVGTMKGVEGIEVYLGREVAPGGFAWLVPMGDGRVRIGLVVDRDARSWFQKFLSFPGVADRLVGRVDPVRASWIPRGPVARTFGDGFLVVGEAAGQVKATTYGGVYYGLLCALEAINVIEEAFAQGVFGEDVLSGYQEAWHRVLLEELEVGARLREKVEVMEDSEIDDLFVFLGSDGFLPRLRATVRFDWHGETIRFFARHVLGRFVEGKIRFPTVIDKVDSG</sequence>
<dbReference type="InterPro" id="IPR006076">
    <property type="entry name" value="FAD-dep_OxRdtase"/>
</dbReference>
<gene>
    <name evidence="2" type="ORF">ENF32_01800</name>
</gene>
<dbReference type="InterPro" id="IPR050407">
    <property type="entry name" value="Geranylgeranyl_reductase"/>
</dbReference>
<accession>A0A7C0U5R7</accession>
<feature type="non-terminal residue" evidence="2">
    <location>
        <position position="1"/>
    </location>
</feature>
<dbReference type="InterPro" id="IPR036188">
    <property type="entry name" value="FAD/NAD-bd_sf"/>
</dbReference>
<protein>
    <submittedName>
        <fullName evidence="2">NAD(P)/FAD-dependent oxidoreductase</fullName>
    </submittedName>
</protein>
<dbReference type="Gene3D" id="3.50.50.60">
    <property type="entry name" value="FAD/NAD(P)-binding domain"/>
    <property type="match status" value="1"/>
</dbReference>
<comment type="caution">
    <text evidence="2">The sequence shown here is derived from an EMBL/GenBank/DDBJ whole genome shotgun (WGS) entry which is preliminary data.</text>
</comment>
<reference evidence="2" key="1">
    <citation type="journal article" date="2020" name="mSystems">
        <title>Genome- and Community-Level Interaction Insights into Carbon Utilization and Element Cycling Functions of Hydrothermarchaeota in Hydrothermal Sediment.</title>
        <authorList>
            <person name="Zhou Z."/>
            <person name="Liu Y."/>
            <person name="Xu W."/>
            <person name="Pan J."/>
            <person name="Luo Z.H."/>
            <person name="Li M."/>
        </authorList>
    </citation>
    <scope>NUCLEOTIDE SEQUENCE [LARGE SCALE GENOMIC DNA]</scope>
    <source>
        <strain evidence="2">HyVt-115</strain>
    </source>
</reference>
<dbReference type="PANTHER" id="PTHR42685:SF21">
    <property type="entry name" value="DEHYDROGENASE (FLAVOPROTEIN)-LIKE PROTEIN"/>
    <property type="match status" value="1"/>
</dbReference>